<proteinExistence type="predicted"/>
<dbReference type="AlphaFoldDB" id="A0A383V3H9"/>
<evidence type="ECO:0000256" key="1">
    <source>
        <dbReference type="SAM" id="MobiDB-lite"/>
    </source>
</evidence>
<accession>A0A383V3H9</accession>
<sequence length="463" mass="52871">MYALCVRPRWGPVRVATTIGLLRLCQRSSLFSKFSSTLSDQSRCWTTVRVDCGVSGHIIIDFFNQHLLREDPTAPLVVYLPPTGIRHSKHQPPIPSYLLSSSTVLARINYRWNIPNANSFGASDNHPFPVPLHDTVRGWSYITEKLVSSYQSLEMSSESIAQTSDLDASHLPVKTGYPVQRPIFIYGTFLGGTLATSLALTENYVLREKPFRIRGLIAKNAVFDWVSIVTDAFSRSIPRTSPNTLQNSQYTWNESDLIRLRKKLFTKPNRCFDAFASPMLFFRTAGVPPPCDWTQKSKSSPPLSSESERSKSNLPKDKVRSKLPDRLISRYWFGFEDFDPPVPKFPYKMSNFELAYKRAYIFFPQASPLLEIPSVLILSNNQRIKSSRQDAAQETKDFEETSIEINTMRQSEIMINLIKRQLGFKIDHDDQLVNNGDIQMHEIDNNFEAESGAVKQWMEARLK</sequence>
<feature type="region of interest" description="Disordered" evidence="1">
    <location>
        <begin position="292"/>
        <end position="318"/>
    </location>
</feature>
<name>A0A383V3H9_BLUHO</name>
<dbReference type="VEuPathDB" id="FungiDB:BLGHR1_16993"/>
<evidence type="ECO:0000313" key="3">
    <source>
        <dbReference type="Proteomes" id="UP000275772"/>
    </source>
</evidence>
<dbReference type="EMBL" id="UNSH01000090">
    <property type="protein sequence ID" value="SZF06190.1"/>
    <property type="molecule type" value="Genomic_DNA"/>
</dbReference>
<organism evidence="2 3">
    <name type="scientific">Blumeria hordei</name>
    <name type="common">Barley powdery mildew</name>
    <name type="synonym">Blumeria graminis f. sp. hordei</name>
    <dbReference type="NCBI Taxonomy" id="2867405"/>
    <lineage>
        <taxon>Eukaryota</taxon>
        <taxon>Fungi</taxon>
        <taxon>Dikarya</taxon>
        <taxon>Ascomycota</taxon>
        <taxon>Pezizomycotina</taxon>
        <taxon>Leotiomycetes</taxon>
        <taxon>Erysiphales</taxon>
        <taxon>Erysiphaceae</taxon>
        <taxon>Blumeria</taxon>
    </lineage>
</organism>
<evidence type="ECO:0000313" key="2">
    <source>
        <dbReference type="EMBL" id="SZF06190.1"/>
    </source>
</evidence>
<gene>
    <name evidence="2" type="ORF">BLGHR1_16993</name>
</gene>
<feature type="compositionally biased region" description="Basic and acidic residues" evidence="1">
    <location>
        <begin position="306"/>
        <end position="318"/>
    </location>
</feature>
<dbReference type="InterPro" id="IPR029058">
    <property type="entry name" value="AB_hydrolase_fold"/>
</dbReference>
<reference evidence="2 3" key="1">
    <citation type="submission" date="2017-11" db="EMBL/GenBank/DDBJ databases">
        <authorList>
            <person name="Kracher B."/>
        </authorList>
    </citation>
    <scope>NUCLEOTIDE SEQUENCE [LARGE SCALE GENOMIC DNA]</scope>
    <source>
        <strain evidence="2 3">RACE1</strain>
    </source>
</reference>
<dbReference type="SUPFAM" id="SSF53474">
    <property type="entry name" value="alpha/beta-Hydrolases"/>
    <property type="match status" value="1"/>
</dbReference>
<feature type="compositionally biased region" description="Low complexity" evidence="1">
    <location>
        <begin position="296"/>
        <end position="305"/>
    </location>
</feature>
<dbReference type="Proteomes" id="UP000275772">
    <property type="component" value="Unassembled WGS sequence"/>
</dbReference>
<dbReference type="Gene3D" id="3.40.50.1820">
    <property type="entry name" value="alpha/beta hydrolase"/>
    <property type="match status" value="1"/>
</dbReference>
<protein>
    <submittedName>
        <fullName evidence="2">Uncharacterized protein</fullName>
    </submittedName>
</protein>